<organism evidence="1 2">
    <name type="scientific">Clostridium estertheticum subsp. estertheticum</name>
    <dbReference type="NCBI Taxonomy" id="1552"/>
    <lineage>
        <taxon>Bacteria</taxon>
        <taxon>Bacillati</taxon>
        <taxon>Bacillota</taxon>
        <taxon>Clostridia</taxon>
        <taxon>Eubacteriales</taxon>
        <taxon>Clostridiaceae</taxon>
        <taxon>Clostridium</taxon>
    </lineage>
</organism>
<dbReference type="Proteomes" id="UP000182569">
    <property type="component" value="Chromosome"/>
</dbReference>
<dbReference type="OrthoDB" id="1711150at2"/>
<dbReference type="InterPro" id="IPR014229">
    <property type="entry name" value="Spore_YtfJ"/>
</dbReference>
<evidence type="ECO:0000313" key="1">
    <source>
        <dbReference type="EMBL" id="APC39392.1"/>
    </source>
</evidence>
<dbReference type="STRING" id="1552.A7L45_04610"/>
<sequence length="130" mass="13421">MINMTENAEALFSNLERFLKTETVVGEAIIVGETTLIPLITVSFGCGTGGGTGNTLKDGEGTGGGLGAGAKITPTAILVIKDGSVTMLSIKGKCNLENLIQMVPGLVSKVSSKMGGFKNKTDKNKTENDI</sequence>
<dbReference type="PIRSF" id="PIRSF021377">
    <property type="entry name" value="YtfJ"/>
    <property type="match status" value="1"/>
</dbReference>
<proteinExistence type="predicted"/>
<reference evidence="2" key="1">
    <citation type="journal article" date="2016" name="Front. Microbiol.">
        <title>Complete Genome Sequence of Clostridium estertheticum DSM 8809, a Microbe Identified in Spoiled Vacuum Packed Beef.</title>
        <authorList>
            <person name="Yu Z."/>
            <person name="Gunn L."/>
            <person name="Brennan E."/>
            <person name="Reid R."/>
            <person name="Wall P.G."/>
            <person name="Gaora O.P."/>
            <person name="Hurley D."/>
            <person name="Bolton D."/>
            <person name="Fanning S."/>
        </authorList>
    </citation>
    <scope>NUCLEOTIDE SEQUENCE [LARGE SCALE GENOMIC DNA]</scope>
    <source>
        <strain evidence="2">DSM 8809</strain>
    </source>
</reference>
<gene>
    <name evidence="1" type="ORF">A7L45_04610</name>
</gene>
<accession>A0A1J0GEG0</accession>
<dbReference type="PANTHER" id="PTHR39162">
    <property type="entry name" value="GLL3345 PROTEIN"/>
    <property type="match status" value="1"/>
</dbReference>
<name>A0A1J0GEG0_9CLOT</name>
<evidence type="ECO:0000313" key="2">
    <source>
        <dbReference type="Proteomes" id="UP000182569"/>
    </source>
</evidence>
<protein>
    <submittedName>
        <fullName evidence="1">Sporulation protein</fullName>
    </submittedName>
</protein>
<dbReference type="RefSeq" id="WP_071611685.1">
    <property type="nucleotide sequence ID" value="NZ_CP015756.1"/>
</dbReference>
<dbReference type="PANTHER" id="PTHR39162:SF1">
    <property type="entry name" value="SPORULATION PROTEIN YTFJ"/>
    <property type="match status" value="1"/>
</dbReference>
<dbReference type="KEGG" id="ceu:A7L45_04610"/>
<dbReference type="Pfam" id="PF09579">
    <property type="entry name" value="Spore_YtfJ"/>
    <property type="match status" value="1"/>
</dbReference>
<dbReference type="EMBL" id="CP015756">
    <property type="protein sequence ID" value="APC39392.1"/>
    <property type="molecule type" value="Genomic_DNA"/>
</dbReference>
<keyword evidence="2" id="KW-1185">Reference proteome</keyword>
<dbReference type="AlphaFoldDB" id="A0A1J0GEG0"/>